<gene>
    <name evidence="2" type="ORF">AZI86_01560</name>
</gene>
<reference evidence="2 3" key="1">
    <citation type="submission" date="2016-03" db="EMBL/GenBank/DDBJ databases">
        <authorList>
            <person name="Ploux O."/>
        </authorList>
    </citation>
    <scope>NUCLEOTIDE SEQUENCE [LARGE SCALE GENOMIC DNA]</scope>
    <source>
        <strain evidence="2 3">R0</strain>
    </source>
</reference>
<dbReference type="RefSeq" id="WP_061833332.1">
    <property type="nucleotide sequence ID" value="NZ_LUKE01000001.1"/>
</dbReference>
<evidence type="ECO:0000313" key="2">
    <source>
        <dbReference type="EMBL" id="KYG65788.1"/>
    </source>
</evidence>
<feature type="domain" description="Cyclic nucleotide-binding" evidence="1">
    <location>
        <begin position="1"/>
        <end position="104"/>
    </location>
</feature>
<dbReference type="Gene3D" id="2.60.120.10">
    <property type="entry name" value="Jelly Rolls"/>
    <property type="match status" value="1"/>
</dbReference>
<dbReference type="CDD" id="cd00038">
    <property type="entry name" value="CAP_ED"/>
    <property type="match status" value="1"/>
</dbReference>
<keyword evidence="3" id="KW-1185">Reference proteome</keyword>
<comment type="caution">
    <text evidence="2">The sequence shown here is derived from an EMBL/GenBank/DDBJ whole genome shotgun (WGS) entry which is preliminary data.</text>
</comment>
<dbReference type="PROSITE" id="PS50042">
    <property type="entry name" value="CNMP_BINDING_3"/>
    <property type="match status" value="1"/>
</dbReference>
<dbReference type="AlphaFoldDB" id="A0A150WN17"/>
<dbReference type="Proteomes" id="UP000075320">
    <property type="component" value="Unassembled WGS sequence"/>
</dbReference>
<dbReference type="InterPro" id="IPR014710">
    <property type="entry name" value="RmlC-like_jellyroll"/>
</dbReference>
<accession>A0A150WN17</accession>
<organism evidence="2 3">
    <name type="scientific">Bdellovibrio bacteriovorus</name>
    <dbReference type="NCBI Taxonomy" id="959"/>
    <lineage>
        <taxon>Bacteria</taxon>
        <taxon>Pseudomonadati</taxon>
        <taxon>Bdellovibrionota</taxon>
        <taxon>Bdellovibrionia</taxon>
        <taxon>Bdellovibrionales</taxon>
        <taxon>Pseudobdellovibrionaceae</taxon>
        <taxon>Bdellovibrio</taxon>
    </lineage>
</organism>
<dbReference type="Pfam" id="PF00027">
    <property type="entry name" value="cNMP_binding"/>
    <property type="match status" value="1"/>
</dbReference>
<dbReference type="InterPro" id="IPR000595">
    <property type="entry name" value="cNMP-bd_dom"/>
</dbReference>
<evidence type="ECO:0000259" key="1">
    <source>
        <dbReference type="PROSITE" id="PS50042"/>
    </source>
</evidence>
<dbReference type="SUPFAM" id="SSF51206">
    <property type="entry name" value="cAMP-binding domain-like"/>
    <property type="match status" value="1"/>
</dbReference>
<protein>
    <recommendedName>
        <fullName evidence="1">Cyclic nucleotide-binding domain-containing protein</fullName>
    </recommendedName>
</protein>
<evidence type="ECO:0000313" key="3">
    <source>
        <dbReference type="Proteomes" id="UP000075320"/>
    </source>
</evidence>
<dbReference type="EMBL" id="LUKE01000001">
    <property type="protein sequence ID" value="KYG65788.1"/>
    <property type="molecule type" value="Genomic_DNA"/>
</dbReference>
<sequence>MSVKTFKKGEVIFKDGDKITSVFLIQSGGANQCLIRGKKNIDLFQLGASHILGDQIILGQATHPTSAIATAETKVLEIPVDTLKQHYEAAPQMLKVIIKSLADRLRLAVNDVRSSRLEKDSSPCPEDQVAKAFGSVFHTANHKGDRSQAGRVIVDWSMMKQYCQRVMGESPKRMEQAVNILVKLKLALYEMGKSPDNPDGPDEIQKVHFLDLGLVESFFEFYQYYYFKGGRSEILKVDELCQQMLNGLLKLTETETPDRFGVVGVDFAKFGEYCQNEIGFKLNNDHFSRLEQKGVFMKRRTVGNGVLLQFEFKEFRSIAQSWRMLREIDKWNEKGFVDMDEKEEKPKKKSGGPSCPACAAELQASAKFCHECGHKITAAA</sequence>
<dbReference type="InterPro" id="IPR018490">
    <property type="entry name" value="cNMP-bd_dom_sf"/>
</dbReference>
<proteinExistence type="predicted"/>
<dbReference type="OrthoDB" id="5288653at2"/>
<name>A0A150WN17_BDEBC</name>